<evidence type="ECO:0000313" key="4">
    <source>
        <dbReference type="EMBL" id="MBD2859017.1"/>
    </source>
</evidence>
<keyword evidence="2" id="KW-0597">Phosphoprotein</keyword>
<dbReference type="PROSITE" id="PS50894">
    <property type="entry name" value="HPT"/>
    <property type="match status" value="1"/>
</dbReference>
<organism evidence="4 5">
    <name type="scientific">Spongiibacter pelagi</name>
    <dbReference type="NCBI Taxonomy" id="2760804"/>
    <lineage>
        <taxon>Bacteria</taxon>
        <taxon>Pseudomonadati</taxon>
        <taxon>Pseudomonadota</taxon>
        <taxon>Gammaproteobacteria</taxon>
        <taxon>Cellvibrionales</taxon>
        <taxon>Spongiibacteraceae</taxon>
        <taxon>Spongiibacter</taxon>
    </lineage>
</organism>
<evidence type="ECO:0000259" key="3">
    <source>
        <dbReference type="PROSITE" id="PS50894"/>
    </source>
</evidence>
<protein>
    <submittedName>
        <fullName evidence="4">Hpt domain-containing protein</fullName>
    </submittedName>
</protein>
<accession>A0A927C391</accession>
<name>A0A927C391_9GAMM</name>
<dbReference type="Gene3D" id="1.20.120.160">
    <property type="entry name" value="HPT domain"/>
    <property type="match status" value="1"/>
</dbReference>
<sequence length="122" mass="13371">MIENSSAMTGEMLDRDLLSELKMIMPDQLDELVARFELDGTQRLEQMQTAIVQQQGEPLRQAAHTFKGGAGSLGALGLASQLKLMEGCGRESDFSAAQGLFSEINTHFSIVLQALRVWSKEA</sequence>
<dbReference type="RefSeq" id="WP_190764425.1">
    <property type="nucleotide sequence ID" value="NZ_JACXLD010000004.1"/>
</dbReference>
<evidence type="ECO:0000313" key="5">
    <source>
        <dbReference type="Proteomes" id="UP000610558"/>
    </source>
</evidence>
<dbReference type="EMBL" id="JACXLD010000004">
    <property type="protein sequence ID" value="MBD2859017.1"/>
    <property type="molecule type" value="Genomic_DNA"/>
</dbReference>
<feature type="domain" description="HPt" evidence="3">
    <location>
        <begin position="25"/>
        <end position="118"/>
    </location>
</feature>
<dbReference type="AlphaFoldDB" id="A0A927C391"/>
<gene>
    <name evidence="4" type="ORF">IB286_08335</name>
</gene>
<proteinExistence type="predicted"/>
<dbReference type="SUPFAM" id="SSF47226">
    <property type="entry name" value="Histidine-containing phosphotransfer domain, HPT domain"/>
    <property type="match status" value="1"/>
</dbReference>
<dbReference type="Pfam" id="PF01627">
    <property type="entry name" value="Hpt"/>
    <property type="match status" value="1"/>
</dbReference>
<keyword evidence="1" id="KW-0902">Two-component regulatory system</keyword>
<keyword evidence="5" id="KW-1185">Reference proteome</keyword>
<reference evidence="4" key="1">
    <citation type="submission" date="2020-09" db="EMBL/GenBank/DDBJ databases">
        <authorList>
            <person name="Yoon J.-W."/>
        </authorList>
    </citation>
    <scope>NUCLEOTIDE SEQUENCE</scope>
    <source>
        <strain evidence="4">KMU-158</strain>
    </source>
</reference>
<dbReference type="GO" id="GO:0004672">
    <property type="term" value="F:protein kinase activity"/>
    <property type="evidence" value="ECO:0007669"/>
    <property type="project" value="UniProtKB-ARBA"/>
</dbReference>
<comment type="caution">
    <text evidence="4">The sequence shown here is derived from an EMBL/GenBank/DDBJ whole genome shotgun (WGS) entry which is preliminary data.</text>
</comment>
<dbReference type="GO" id="GO:0000160">
    <property type="term" value="P:phosphorelay signal transduction system"/>
    <property type="evidence" value="ECO:0007669"/>
    <property type="project" value="UniProtKB-KW"/>
</dbReference>
<evidence type="ECO:0000256" key="1">
    <source>
        <dbReference type="ARBA" id="ARBA00023012"/>
    </source>
</evidence>
<feature type="modified residue" description="Phosphohistidine" evidence="2">
    <location>
        <position position="64"/>
    </location>
</feature>
<dbReference type="Proteomes" id="UP000610558">
    <property type="component" value="Unassembled WGS sequence"/>
</dbReference>
<dbReference type="InterPro" id="IPR036641">
    <property type="entry name" value="HPT_dom_sf"/>
</dbReference>
<evidence type="ECO:0000256" key="2">
    <source>
        <dbReference type="PROSITE-ProRule" id="PRU00110"/>
    </source>
</evidence>
<dbReference type="InterPro" id="IPR008207">
    <property type="entry name" value="Sig_transdc_His_kin_Hpt_dom"/>
</dbReference>